<organism evidence="2 3">
    <name type="scientific">Acaryochloris marina (strain MBIC 11017)</name>
    <dbReference type="NCBI Taxonomy" id="329726"/>
    <lineage>
        <taxon>Bacteria</taxon>
        <taxon>Bacillati</taxon>
        <taxon>Cyanobacteriota</taxon>
        <taxon>Cyanophyceae</taxon>
        <taxon>Acaryochloridales</taxon>
        <taxon>Acaryochloridaceae</taxon>
        <taxon>Acaryochloris</taxon>
    </lineage>
</organism>
<dbReference type="KEGG" id="amr:AM1_5867"/>
<dbReference type="EMBL" id="CP000828">
    <property type="protein sequence ID" value="ABW30808.1"/>
    <property type="molecule type" value="Genomic_DNA"/>
</dbReference>
<dbReference type="AlphaFoldDB" id="B0C0L5"/>
<feature type="domain" description="DUF4351" evidence="1">
    <location>
        <begin position="247"/>
        <end position="304"/>
    </location>
</feature>
<protein>
    <recommendedName>
        <fullName evidence="1">DUF4351 domain-containing protein</fullName>
    </recommendedName>
</protein>
<sequence>MASQGSIDHDGLFKELIETFFWEFLELFLPQVVDYVDPTSVTFLSQEVYSSIGAEEKRIIDLLARVKFREQESYFLFHIEPQSSPQKDFEKRMFFYFGRLHEKYDLPIYPVVIFSYDNPRQAAENSYQMGFPDFQVLQFNFQAIQLNRLNWRDYLRQQNPVAAALMTKMQIAVEDRPQVKLECLRMLATLQLDPARTMFLSQFIDTYLKLAADEEQRFQAEVDRLETAERDAIMQTVTSWEERGLIRGRLEGQVQLVLRLLHRKVGTIPAEVETDIQALDTDQIEALGEALLEFDDISDLIAWLQLVERPKD</sequence>
<dbReference type="STRING" id="329726.AM1_5867"/>
<gene>
    <name evidence="2" type="ordered locus">AM1_5867</name>
</gene>
<dbReference type="Proteomes" id="UP000000268">
    <property type="component" value="Chromosome"/>
</dbReference>
<evidence type="ECO:0000313" key="2">
    <source>
        <dbReference type="EMBL" id="ABW30808.1"/>
    </source>
</evidence>
<reference evidence="2 3" key="1">
    <citation type="journal article" date="2008" name="Proc. Natl. Acad. Sci. U.S.A.">
        <title>Niche adaptation and genome expansion in the chlorophyll d-producing cyanobacterium Acaryochloris marina.</title>
        <authorList>
            <person name="Swingley W.D."/>
            <person name="Chen M."/>
            <person name="Cheung P.C."/>
            <person name="Conrad A.L."/>
            <person name="Dejesa L.C."/>
            <person name="Hao J."/>
            <person name="Honchak B.M."/>
            <person name="Karbach L.E."/>
            <person name="Kurdoglu A."/>
            <person name="Lahiri S."/>
            <person name="Mastrian S.D."/>
            <person name="Miyashita H."/>
            <person name="Page L."/>
            <person name="Ramakrishna P."/>
            <person name="Satoh S."/>
            <person name="Sattley W.M."/>
            <person name="Shimada Y."/>
            <person name="Taylor H.L."/>
            <person name="Tomo T."/>
            <person name="Tsuchiya T."/>
            <person name="Wang Z.T."/>
            <person name="Raymond J."/>
            <person name="Mimuro M."/>
            <person name="Blankenship R.E."/>
            <person name="Touchman J.W."/>
        </authorList>
    </citation>
    <scope>NUCLEOTIDE SEQUENCE [LARGE SCALE GENOMIC DNA]</scope>
    <source>
        <strain evidence="3">MBIC 11017</strain>
    </source>
</reference>
<keyword evidence="3" id="KW-1185">Reference proteome</keyword>
<evidence type="ECO:0000313" key="3">
    <source>
        <dbReference type="Proteomes" id="UP000000268"/>
    </source>
</evidence>
<dbReference type="Pfam" id="PF14261">
    <property type="entry name" value="DUF4351"/>
    <property type="match status" value="1"/>
</dbReference>
<accession>B0C0L5</accession>
<dbReference type="eggNOG" id="COG5464">
    <property type="taxonomic scope" value="Bacteria"/>
</dbReference>
<proteinExistence type="predicted"/>
<dbReference type="InterPro" id="IPR025587">
    <property type="entry name" value="DUF4351"/>
</dbReference>
<dbReference type="PANTHER" id="PTHR35586:SF1">
    <property type="entry name" value="SLL1691 PROTEIN"/>
    <property type="match status" value="1"/>
</dbReference>
<dbReference type="PANTHER" id="PTHR35586">
    <property type="entry name" value="SLL1691 PROTEIN"/>
    <property type="match status" value="1"/>
</dbReference>
<evidence type="ECO:0000259" key="1">
    <source>
        <dbReference type="Pfam" id="PF14261"/>
    </source>
</evidence>
<name>B0C0L5_ACAM1</name>
<dbReference type="HOGENOM" id="CLU_071039_0_0_3"/>
<dbReference type="OrthoDB" id="419816at2"/>
<dbReference type="RefSeq" id="WP_012166017.1">
    <property type="nucleotide sequence ID" value="NC_009925.1"/>
</dbReference>